<evidence type="ECO:0000313" key="3">
    <source>
        <dbReference type="Proteomes" id="UP000692954"/>
    </source>
</evidence>
<evidence type="ECO:0000313" key="2">
    <source>
        <dbReference type="EMBL" id="CAD8125733.1"/>
    </source>
</evidence>
<feature type="transmembrane region" description="Helical" evidence="1">
    <location>
        <begin position="29"/>
        <end position="50"/>
    </location>
</feature>
<organism evidence="2 3">
    <name type="scientific">Paramecium sonneborni</name>
    <dbReference type="NCBI Taxonomy" id="65129"/>
    <lineage>
        <taxon>Eukaryota</taxon>
        <taxon>Sar</taxon>
        <taxon>Alveolata</taxon>
        <taxon>Ciliophora</taxon>
        <taxon>Intramacronucleata</taxon>
        <taxon>Oligohymenophorea</taxon>
        <taxon>Peniculida</taxon>
        <taxon>Parameciidae</taxon>
        <taxon>Paramecium</taxon>
    </lineage>
</organism>
<keyword evidence="1" id="KW-0472">Membrane</keyword>
<name>A0A8S1RE95_9CILI</name>
<evidence type="ECO:0008006" key="4">
    <source>
        <dbReference type="Google" id="ProtNLM"/>
    </source>
</evidence>
<dbReference type="PANTHER" id="PTHR12621">
    <property type="entry name" value="CYSTEINE AND HISTIDINE-RICH DOMAIN CHORD -CONTAINING PROTEIN"/>
    <property type="match status" value="1"/>
</dbReference>
<reference evidence="2" key="1">
    <citation type="submission" date="2021-01" db="EMBL/GenBank/DDBJ databases">
        <authorList>
            <consortium name="Genoscope - CEA"/>
            <person name="William W."/>
        </authorList>
    </citation>
    <scope>NUCLEOTIDE SEQUENCE</scope>
</reference>
<dbReference type="EMBL" id="CAJJDN010000161">
    <property type="protein sequence ID" value="CAD8125733.1"/>
    <property type="molecule type" value="Genomic_DNA"/>
</dbReference>
<dbReference type="Proteomes" id="UP000692954">
    <property type="component" value="Unassembled WGS sequence"/>
</dbReference>
<comment type="caution">
    <text evidence="2">The sequence shown here is derived from an EMBL/GenBank/DDBJ whole genome shotgun (WGS) entry which is preliminary data.</text>
</comment>
<keyword evidence="3" id="KW-1185">Reference proteome</keyword>
<gene>
    <name evidence="2" type="ORF">PSON_ATCC_30995.1.T1610119</name>
</gene>
<dbReference type="AlphaFoldDB" id="A0A8S1RE95"/>
<dbReference type="GO" id="GO:0008270">
    <property type="term" value="F:zinc ion binding"/>
    <property type="evidence" value="ECO:0007669"/>
    <property type="project" value="TreeGrafter"/>
</dbReference>
<sequence>MNGFLNVFTKLDGFFISFSPSFGLTEQKIFYKSVWGGMATIIILTFVFVYSINQFIIWGSGDMIYKVSTQQKFISEGSYLEQVFLKSDPHQFVDIEFDSSINPFDSNQMIIIPLLYIYNQESIYQLDYSEDGQFRTLNVDLNNLLDNAFTVVLVKCIGNEQYISETQKCASQQQSEEFFNQSGLLPIITIYNEEFDYQTKTYYQLETYIELPMDPILTSEIQIYTKYEIMEINYGYLFQSSEEYIINNGCTSQIYTYTKDYYNKFSQKIFGIQEVIGVVRLEMDSSIFYVRNQYPTISEVLANIGSIIQTILLSRYFFYAFNRNQLKSYMKSLILTNYYPEWKDINKIKNNQKKTCVLDDRNINNTSVQKFEKEVNEMLNLKFDFINLIYEINQMQKILQLISPPDILLNIHSNQSKLQFLADQDSNNFSIKNTWSSFKDYTDAIYQNHLDPFLFSFHWKTKNKNSSFYKMSSGENKQIQKQYEPTQKQDNEIQVDNELKFQDIKICTENNDQLSIIEYLALLEKNSLIKTFLRLKKISQRRNQRVLINVRLNLNKIQKNNYIPSMVGAGQRQVFIFVKFDKFTKMKTYFLLEKQNEEFFNQSGLLPIITIYNEEFDYQTKTYYQLETYIELPMDPILTSEIQIYTKYEIMEINYGYLFQSSEEYIINNGCTSQIYTYTKDYYNKFSQKIFGIQEVIGVVRLEMDSSIFYVRNQYPTISEVLANIGSIIQTILLSRYFFYAFNRNQLKSYMKSLILTNYYPEWKDINKIKNNQKKTCVLDDRNINNTSVQKFEKEVNEMLNLKFDFINLIYEINQMQKILQLISPPDILLNIHSNQSKLQFLADQDSNNFSIKNTWSSFKDYTDAIYQNHLDPFLFSFHWKTKNKNSSFYKMSSGENKQIQKQYDPTQKQDNEIQVDNQLKFQDNKICFENNDQLFIIEQQNQK</sequence>
<keyword evidence="1" id="KW-1133">Transmembrane helix</keyword>
<proteinExistence type="predicted"/>
<dbReference type="PANTHER" id="PTHR12621:SF7">
    <property type="entry name" value="CYSTEINE AND HISTIDINE-RICH DOMAIN-CONTAINING PROTEIN 1"/>
    <property type="match status" value="1"/>
</dbReference>
<keyword evidence="1" id="KW-0812">Transmembrane</keyword>
<evidence type="ECO:0000256" key="1">
    <source>
        <dbReference type="SAM" id="Phobius"/>
    </source>
</evidence>
<protein>
    <recommendedName>
        <fullName evidence="4">Transmembrane protein</fullName>
    </recommendedName>
</protein>
<accession>A0A8S1RE95</accession>